<keyword evidence="1" id="KW-0175">Coiled coil</keyword>
<dbReference type="RefSeq" id="WP_148453920.1">
    <property type="nucleotide sequence ID" value="NZ_VSFC01000023.1"/>
</dbReference>
<gene>
    <name evidence="2" type="ORF">FVF61_04780</name>
</gene>
<keyword evidence="3" id="KW-1185">Reference proteome</keyword>
<dbReference type="AlphaFoldDB" id="A0A5D0GE85"/>
<name>A0A5D0GE85_9FLAO</name>
<dbReference type="OrthoDB" id="883575at2"/>
<protein>
    <submittedName>
        <fullName evidence="2">Uncharacterized protein</fullName>
    </submittedName>
</protein>
<feature type="coiled-coil region" evidence="1">
    <location>
        <begin position="48"/>
        <end position="75"/>
    </location>
</feature>
<dbReference type="Proteomes" id="UP000324550">
    <property type="component" value="Unassembled WGS sequence"/>
</dbReference>
<accession>A0A5D0GE85</accession>
<dbReference type="EMBL" id="VSFC01000023">
    <property type="protein sequence ID" value="TYA57226.1"/>
    <property type="molecule type" value="Genomic_DNA"/>
</dbReference>
<organism evidence="2 3">
    <name type="scientific">Formosa maritima</name>
    <dbReference type="NCBI Taxonomy" id="2592046"/>
    <lineage>
        <taxon>Bacteria</taxon>
        <taxon>Pseudomonadati</taxon>
        <taxon>Bacteroidota</taxon>
        <taxon>Flavobacteriia</taxon>
        <taxon>Flavobacteriales</taxon>
        <taxon>Flavobacteriaceae</taxon>
        <taxon>Formosa</taxon>
    </lineage>
</organism>
<evidence type="ECO:0000313" key="3">
    <source>
        <dbReference type="Proteomes" id="UP000324550"/>
    </source>
</evidence>
<proteinExistence type="predicted"/>
<sequence>MTVKEAQTAYNIKTKKTIRDWILRFKEEKVDFYAKIQPQMAKQKSPDKQALEKALQEAELKIKALNTLIDVAEEQLKIDIRKKSGAKQSKK</sequence>
<evidence type="ECO:0000256" key="1">
    <source>
        <dbReference type="SAM" id="Coils"/>
    </source>
</evidence>
<comment type="caution">
    <text evidence="2">The sequence shown here is derived from an EMBL/GenBank/DDBJ whole genome shotgun (WGS) entry which is preliminary data.</text>
</comment>
<evidence type="ECO:0000313" key="2">
    <source>
        <dbReference type="EMBL" id="TYA57226.1"/>
    </source>
</evidence>
<reference evidence="2 3" key="1">
    <citation type="submission" date="2019-08" db="EMBL/GenBank/DDBJ databases">
        <title>Formosa sediminis sp. nov., isolated from marine sediment.</title>
        <authorList>
            <person name="Cao W.R."/>
        </authorList>
    </citation>
    <scope>NUCLEOTIDE SEQUENCE [LARGE SCALE GENOMIC DNA]</scope>
    <source>
        <strain evidence="2 3">1494</strain>
    </source>
</reference>